<organism evidence="11 12">
    <name type="scientific">Handroanthus impetiginosus</name>
    <dbReference type="NCBI Taxonomy" id="429701"/>
    <lineage>
        <taxon>Eukaryota</taxon>
        <taxon>Viridiplantae</taxon>
        <taxon>Streptophyta</taxon>
        <taxon>Embryophyta</taxon>
        <taxon>Tracheophyta</taxon>
        <taxon>Spermatophyta</taxon>
        <taxon>Magnoliopsida</taxon>
        <taxon>eudicotyledons</taxon>
        <taxon>Gunneridae</taxon>
        <taxon>Pentapetalae</taxon>
        <taxon>asterids</taxon>
        <taxon>lamiids</taxon>
        <taxon>Lamiales</taxon>
        <taxon>Bignoniaceae</taxon>
        <taxon>Crescentiina</taxon>
        <taxon>Tabebuia alliance</taxon>
        <taxon>Handroanthus</taxon>
    </lineage>
</organism>
<comment type="caution">
    <text evidence="11">The sequence shown here is derived from an EMBL/GenBank/DDBJ whole genome shotgun (WGS) entry which is preliminary data.</text>
</comment>
<feature type="region of interest" description="Disordered" evidence="9">
    <location>
        <begin position="162"/>
        <end position="205"/>
    </location>
</feature>
<dbReference type="InterPro" id="IPR007230">
    <property type="entry name" value="Nup98_auto-Pept-S59_dom"/>
</dbReference>
<evidence type="ECO:0000256" key="2">
    <source>
        <dbReference type="ARBA" id="ARBA00022448"/>
    </source>
</evidence>
<dbReference type="GO" id="GO:0000973">
    <property type="term" value="P:post-transcriptional tethering of RNA polymerase II gene DNA at nuclear periphery"/>
    <property type="evidence" value="ECO:0007669"/>
    <property type="project" value="TreeGrafter"/>
</dbReference>
<dbReference type="GO" id="GO:0017056">
    <property type="term" value="F:structural constituent of nuclear pore"/>
    <property type="evidence" value="ECO:0007669"/>
    <property type="project" value="InterPro"/>
</dbReference>
<evidence type="ECO:0000256" key="8">
    <source>
        <dbReference type="ARBA" id="ARBA00065263"/>
    </source>
</evidence>
<gene>
    <name evidence="11" type="ORF">CDL12_19216</name>
</gene>
<evidence type="ECO:0000256" key="6">
    <source>
        <dbReference type="ARBA" id="ARBA00023132"/>
    </source>
</evidence>
<keyword evidence="5" id="KW-0811">Translocation</keyword>
<dbReference type="InterPro" id="IPR037665">
    <property type="entry name" value="Nucleoporin_S59-like"/>
</dbReference>
<keyword evidence="2" id="KW-0813">Transport</keyword>
<feature type="domain" description="Peptidase S59" evidence="10">
    <location>
        <begin position="639"/>
        <end position="781"/>
    </location>
</feature>
<feature type="region of interest" description="Disordered" evidence="9">
    <location>
        <begin position="526"/>
        <end position="546"/>
    </location>
</feature>
<keyword evidence="6" id="KW-0906">Nuclear pore complex</keyword>
<proteinExistence type="predicted"/>
<evidence type="ECO:0000256" key="9">
    <source>
        <dbReference type="SAM" id="MobiDB-lite"/>
    </source>
</evidence>
<evidence type="ECO:0000259" key="10">
    <source>
        <dbReference type="PROSITE" id="PS51434"/>
    </source>
</evidence>
<dbReference type="GO" id="GO:0051028">
    <property type="term" value="P:mRNA transport"/>
    <property type="evidence" value="ECO:0007669"/>
    <property type="project" value="UniProtKB-KW"/>
</dbReference>
<dbReference type="InterPro" id="IPR036903">
    <property type="entry name" value="Nup98_auto-Pept-S59_dom_sf"/>
</dbReference>
<sequence length="781" mass="83899">MKKPFGSKDTVFGISPSFGAAGLIGDSGIDRAPRNSASEASTATIFGVPNNSGIGFKSNLAQGSMSSIFGVSKETPFAPGSSSSGFSTNIFGFPSTSAFQFTTTPGFGIKSRPSFWSASASAGSSLSGLKSNPVGAPSTPKFTNSTTSRFYLSSTSAPGTSRMFGIPSSSGSRGARMLGSTVNNEHRGSGVASYSATREVDGASSRHSVGKIQSICAMPIYKDRSHEELRLEDYDLHNKDGHNPWGSQYSCSARFKTSDTSTNIFHCPPLPNQSSVDHLFDPFKFHSSASKSQTSIMPNNTISIASTLSPSVTPFSPANLYPSPSQAVIPQPNIFSSMPTFAQDLNPSSITPFSESVPISSFQSHTLSSAFTSASASTISSIEPSFLVSPSVQSTSVTALAPGISVLNTSQPGRLFEKVDSLSANNLTQPSQGLNIVTELGSQNINGQQCASLSTVSTESTLVVNAFGTPSAIDRPSPATSIQCGISSLPVRDMPSPNRTSLLRIRHVSLRHNNLLPARRHKCGSNEPKVPFFSDKEDRRGPIAPLLPRENPRAWVLNLSSRQGHTPLHSYADGKICSDKACPNSSFQLNVNPTVMIDDASVQDEDLYAITNLHQDVAAAAVTEKHETDILSLMPKLPDGHYYTEPPIKELEAKERAEPGYCSHVNDFVVGRQGYGSIKFIGETDVRCLDLESIVQFNNREVIVYADDRKRTSVGKSLNKPAEVTLLNIKCISKKTGKQYIDGPQVHRYIEMLIKKAAEQGADFVSYDPVRGEWKFKVEHF</sequence>
<dbReference type="GO" id="GO:0008139">
    <property type="term" value="F:nuclear localization sequence binding"/>
    <property type="evidence" value="ECO:0007669"/>
    <property type="project" value="TreeGrafter"/>
</dbReference>
<dbReference type="PROSITE" id="PS51434">
    <property type="entry name" value="NUP_C"/>
    <property type="match status" value="1"/>
</dbReference>
<evidence type="ECO:0000256" key="1">
    <source>
        <dbReference type="ARBA" id="ARBA00004567"/>
    </source>
</evidence>
<keyword evidence="4" id="KW-0653">Protein transport</keyword>
<accession>A0A2G9GSB5</accession>
<dbReference type="AlphaFoldDB" id="A0A2G9GSB5"/>
<keyword evidence="7" id="KW-0539">Nucleus</keyword>
<dbReference type="Pfam" id="PF04096">
    <property type="entry name" value="Nucleoporin2"/>
    <property type="match status" value="1"/>
</dbReference>
<dbReference type="EMBL" id="NKXS01003874">
    <property type="protein sequence ID" value="PIN08207.1"/>
    <property type="molecule type" value="Genomic_DNA"/>
</dbReference>
<reference evidence="12" key="1">
    <citation type="journal article" date="2018" name="Gigascience">
        <title>Genome assembly of the Pink Ipe (Handroanthus impetiginosus, Bignoniaceae), a highly valued, ecologically keystone Neotropical timber forest tree.</title>
        <authorList>
            <person name="Silva-Junior O.B."/>
            <person name="Grattapaglia D."/>
            <person name="Novaes E."/>
            <person name="Collevatti R.G."/>
        </authorList>
    </citation>
    <scope>NUCLEOTIDE SEQUENCE [LARGE SCALE GENOMIC DNA]</scope>
    <source>
        <strain evidence="12">cv. UFG-1</strain>
    </source>
</reference>
<dbReference type="Proteomes" id="UP000231279">
    <property type="component" value="Unassembled WGS sequence"/>
</dbReference>
<evidence type="ECO:0000313" key="11">
    <source>
        <dbReference type="EMBL" id="PIN08207.1"/>
    </source>
</evidence>
<dbReference type="OrthoDB" id="913338at2759"/>
<dbReference type="GO" id="GO:0044614">
    <property type="term" value="C:nuclear pore cytoplasmic filaments"/>
    <property type="evidence" value="ECO:0007669"/>
    <property type="project" value="TreeGrafter"/>
</dbReference>
<name>A0A2G9GSB5_9LAMI</name>
<dbReference type="STRING" id="429701.A0A2G9GSB5"/>
<dbReference type="GO" id="GO:0006606">
    <property type="term" value="P:protein import into nucleus"/>
    <property type="evidence" value="ECO:0007669"/>
    <property type="project" value="TreeGrafter"/>
</dbReference>
<dbReference type="PANTHER" id="PTHR23198:SF19">
    <property type="entry name" value="NUCLEAR PORE COMPLEX PROTEIN NUP98A-LIKE ISOFORM X1"/>
    <property type="match status" value="1"/>
</dbReference>
<evidence type="ECO:0000256" key="3">
    <source>
        <dbReference type="ARBA" id="ARBA00022816"/>
    </source>
</evidence>
<evidence type="ECO:0000256" key="7">
    <source>
        <dbReference type="ARBA" id="ARBA00023242"/>
    </source>
</evidence>
<dbReference type="GO" id="GO:0003723">
    <property type="term" value="F:RNA binding"/>
    <property type="evidence" value="ECO:0007669"/>
    <property type="project" value="TreeGrafter"/>
</dbReference>
<dbReference type="GO" id="GO:0048573">
    <property type="term" value="P:photoperiodism, flowering"/>
    <property type="evidence" value="ECO:0007669"/>
    <property type="project" value="UniProtKB-ARBA"/>
</dbReference>
<protein>
    <recommendedName>
        <fullName evidence="10">Peptidase S59 domain-containing protein</fullName>
    </recommendedName>
</protein>
<comment type="subunit">
    <text evidence="8">Part of the nuclear pore complex (NPC). The NPC has an eight-fold symmetrical structure comprising a central transport channel and two rings, the cytoplasmic and nuclear rings, to which eight filaments are attached. The cytoplasmic filaments have loose ends, while the nuclear filaments are joined in a distal ring, forming a nuclear basket. NPCs are highly dynamic in configuration and composition, and can be devided in 3 subcomplexes, the NUP62 subcomplex, the NUP107-160 subcomplex and the NUP93 subcomplex, containing approximately 30 different nucleoporin proteins.</text>
</comment>
<comment type="subcellular location">
    <subcellularLocation>
        <location evidence="1">Nucleus</location>
        <location evidence="1">Nuclear pore complex</location>
    </subcellularLocation>
</comment>
<dbReference type="GO" id="GO:0006405">
    <property type="term" value="P:RNA export from nucleus"/>
    <property type="evidence" value="ECO:0007669"/>
    <property type="project" value="TreeGrafter"/>
</dbReference>
<dbReference type="Gene3D" id="1.10.10.2360">
    <property type="match status" value="1"/>
</dbReference>
<dbReference type="FunFam" id="3.30.1610.10:FF:000002">
    <property type="entry name" value="nuclear pore complex protein NUP98A"/>
    <property type="match status" value="1"/>
</dbReference>
<dbReference type="SUPFAM" id="SSF82215">
    <property type="entry name" value="C-terminal autoproteolytic domain of nucleoporin nup98"/>
    <property type="match status" value="1"/>
</dbReference>
<keyword evidence="12" id="KW-1185">Reference proteome</keyword>
<evidence type="ECO:0000256" key="5">
    <source>
        <dbReference type="ARBA" id="ARBA00023010"/>
    </source>
</evidence>
<dbReference type="PANTHER" id="PTHR23198">
    <property type="entry name" value="NUCLEOPORIN"/>
    <property type="match status" value="1"/>
</dbReference>
<keyword evidence="3" id="KW-0509">mRNA transport</keyword>
<evidence type="ECO:0000313" key="12">
    <source>
        <dbReference type="Proteomes" id="UP000231279"/>
    </source>
</evidence>
<dbReference type="GO" id="GO:0034398">
    <property type="term" value="P:telomere tethering at nuclear periphery"/>
    <property type="evidence" value="ECO:0007669"/>
    <property type="project" value="TreeGrafter"/>
</dbReference>
<evidence type="ECO:0000256" key="4">
    <source>
        <dbReference type="ARBA" id="ARBA00022927"/>
    </source>
</evidence>
<dbReference type="Gene3D" id="3.30.1610.10">
    <property type="entry name" value="Peptidase S59, nucleoporin"/>
    <property type="match status" value="1"/>
</dbReference>